<protein>
    <recommendedName>
        <fullName evidence="3">ATP-grasp domain-containing protein</fullName>
    </recommendedName>
</protein>
<proteinExistence type="predicted"/>
<accession>A0ABN6XMG1</accession>
<evidence type="ECO:0000313" key="1">
    <source>
        <dbReference type="EMBL" id="BDZ46180.1"/>
    </source>
</evidence>
<organism evidence="1 2">
    <name type="scientific">Naasia aerilata</name>
    <dbReference type="NCBI Taxonomy" id="1162966"/>
    <lineage>
        <taxon>Bacteria</taxon>
        <taxon>Bacillati</taxon>
        <taxon>Actinomycetota</taxon>
        <taxon>Actinomycetes</taxon>
        <taxon>Micrococcales</taxon>
        <taxon>Microbacteriaceae</taxon>
        <taxon>Naasia</taxon>
    </lineage>
</organism>
<dbReference type="EMBL" id="AP027731">
    <property type="protein sequence ID" value="BDZ46180.1"/>
    <property type="molecule type" value="Genomic_DNA"/>
</dbReference>
<dbReference type="PANTHER" id="PTHR39217:SF1">
    <property type="entry name" value="GLUTATHIONE SYNTHETASE"/>
    <property type="match status" value="1"/>
</dbReference>
<dbReference type="PROSITE" id="PS51257">
    <property type="entry name" value="PROKAR_LIPOPROTEIN"/>
    <property type="match status" value="1"/>
</dbReference>
<reference evidence="2" key="1">
    <citation type="journal article" date="2019" name="Int. J. Syst. Evol. Microbiol.">
        <title>The Global Catalogue of Microorganisms (GCM) 10K type strain sequencing project: providing services to taxonomists for standard genome sequencing and annotation.</title>
        <authorList>
            <consortium name="The Broad Institute Genomics Platform"/>
            <consortium name="The Broad Institute Genome Sequencing Center for Infectious Disease"/>
            <person name="Wu L."/>
            <person name="Ma J."/>
        </authorList>
    </citation>
    <scope>NUCLEOTIDE SEQUENCE [LARGE SCALE GENOMIC DNA]</scope>
    <source>
        <strain evidence="2">NBRC 108725</strain>
    </source>
</reference>
<dbReference type="InterPro" id="IPR053191">
    <property type="entry name" value="DcsG_Biosynth_Enzyme"/>
</dbReference>
<gene>
    <name evidence="1" type="ORF">GCM10025866_20890</name>
</gene>
<dbReference type="PANTHER" id="PTHR39217">
    <property type="match status" value="1"/>
</dbReference>
<sequence>MVRDLDEDGALLLSALASAGCDARPAVWDDPDEDWDAFDAVLVRSVWDYPRRRPEFLRWAARFERIANPYDVLAWNTDKHYLADLSRHGVAIVPTRFVEPGDPADLGDSDVVIKPAVSSSASDTGRFTGSDPAAAALVARLHAEGRSVMVQPYVNGIDVDGETSLVFLGGELSHAMRREPLLADGECAPRWCRPMCWGPCGG</sequence>
<keyword evidence="2" id="KW-1185">Reference proteome</keyword>
<evidence type="ECO:0008006" key="3">
    <source>
        <dbReference type="Google" id="ProtNLM"/>
    </source>
</evidence>
<evidence type="ECO:0000313" key="2">
    <source>
        <dbReference type="Proteomes" id="UP001321498"/>
    </source>
</evidence>
<dbReference type="Proteomes" id="UP001321498">
    <property type="component" value="Chromosome"/>
</dbReference>
<dbReference type="SUPFAM" id="SSF56059">
    <property type="entry name" value="Glutathione synthetase ATP-binding domain-like"/>
    <property type="match status" value="1"/>
</dbReference>
<name>A0ABN6XMG1_9MICO</name>